<evidence type="ECO:0000256" key="4">
    <source>
        <dbReference type="ARBA" id="ARBA00022692"/>
    </source>
</evidence>
<dbReference type="GO" id="GO:0035438">
    <property type="term" value="F:cyclic-di-GMP binding"/>
    <property type="evidence" value="ECO:0007669"/>
    <property type="project" value="InterPro"/>
</dbReference>
<dbReference type="GO" id="GO:0016760">
    <property type="term" value="F:cellulose synthase (UDP-forming) activity"/>
    <property type="evidence" value="ECO:0007669"/>
    <property type="project" value="InterPro"/>
</dbReference>
<evidence type="ECO:0000256" key="6">
    <source>
        <dbReference type="ARBA" id="ARBA00023136"/>
    </source>
</evidence>
<evidence type="ECO:0000256" key="2">
    <source>
        <dbReference type="ARBA" id="ARBA00022676"/>
    </source>
</evidence>
<sequence length="698" mass="79704">MPPVTPWLAIEHLDKPWIFWPLFLMVVLSSVVLRWGNVQQQWARAIVVGSLMALMLHYLLWRAIATLNLRTPLEAALSLLLLGIEGFMMAGYGLQLYLLLHIKNRRPEADAAALAVKSGHYQPWVDIFIPTYNEPLPILRRTIVGCQALDYPHKRIYVLDDTRRPALRELACELGCEYLSRADNRHAKAGNLNHALAQTQGELIAVFDADFVPTRNFLTRTVGFFQAPDIGLVQTYQSFYNPDPIARNLGLEEQLPQEVEIFSRHYQVLRDGIETALCYGSSFVVRRSALEAIGGFVTASLSEDYYTGIQLAANGYRLIYLNESLSAGLCAEDMAAHIRQRQRWARGTLQGFFIAANPLRVANLTWLQRLAHLEGMTQWFHSPLRLFLLLLPLMAAFWGIVPLETTLRQWLYYFVPYYWLLLSTFRWLNGQSRSAVVSDLYAVVQCVPLTLTVIQTLLRPFGHRFWVTPKGRDGDRYHFQWHLGAPLFVLFGLSVVAAVFNWQALHTKGLLLAWVWNLYNLLILALALYSLIERPRPDPYDWLNVQQTVELHLGWDQATALWGTTSRLSEEGALVHLHQPLPPSAIGVPLTCRLLEAGIDLRGQIVSMPHPTTLKIGFDPLSPAQYRQLITFLFCEPNRWQWQQTPGELQTLWLLLRTLVSPPLRRQRQHLHPAPQAQQHQGIAPVAIAKRNYGRNNH</sequence>
<feature type="transmembrane region" description="Helical" evidence="7">
    <location>
        <begin position="410"/>
        <end position="428"/>
    </location>
</feature>
<gene>
    <name evidence="9" type="primary">Tvtlr1930-33</name>
</gene>
<feature type="transmembrane region" description="Helical" evidence="7">
    <location>
        <begin position="347"/>
        <end position="366"/>
    </location>
</feature>
<feature type="transmembrane region" description="Helical" evidence="7">
    <location>
        <begin position="440"/>
        <end position="458"/>
    </location>
</feature>
<feature type="domain" description="Glycosyltransferase 2-like" evidence="8">
    <location>
        <begin position="127"/>
        <end position="293"/>
    </location>
</feature>
<evidence type="ECO:0000256" key="5">
    <source>
        <dbReference type="ARBA" id="ARBA00022989"/>
    </source>
</evidence>
<feature type="transmembrane region" description="Helical" evidence="7">
    <location>
        <begin position="514"/>
        <end position="532"/>
    </location>
</feature>
<comment type="subcellular location">
    <subcellularLocation>
        <location evidence="1">Endomembrane system</location>
        <topology evidence="1">Multi-pass membrane protein</topology>
    </subcellularLocation>
</comment>
<reference evidence="9" key="1">
    <citation type="journal article" date="2011" name="Plant Cell Physiol.">
        <title>Cellulose Accumulation and a Cellulose Synthase Gene are Responsible for Cell Aggregation in the Cyanobacterium Thermosynechococcus vulcanus RKN.</title>
        <authorList>
            <person name="Kawano Y."/>
            <person name="Saotome T."/>
            <person name="Ochiai Y."/>
            <person name="Katayama M."/>
            <person name="Narikawa R."/>
            <person name="Ikeuchi M."/>
        </authorList>
    </citation>
    <scope>NUCLEOTIDE SEQUENCE</scope>
    <source>
        <strain evidence="9">RKN</strain>
    </source>
</reference>
<dbReference type="GO" id="GO:0030244">
    <property type="term" value="P:cellulose biosynthetic process"/>
    <property type="evidence" value="ECO:0007669"/>
    <property type="project" value="InterPro"/>
</dbReference>
<feature type="transmembrane region" description="Helical" evidence="7">
    <location>
        <begin position="17"/>
        <end position="35"/>
    </location>
</feature>
<dbReference type="InterPro" id="IPR005150">
    <property type="entry name" value="Cellulose_synth"/>
</dbReference>
<evidence type="ECO:0000256" key="7">
    <source>
        <dbReference type="SAM" id="Phobius"/>
    </source>
</evidence>
<keyword evidence="5 7" id="KW-1133">Transmembrane helix</keyword>
<name>E5RST2_THEVL</name>
<accession>E5RST2</accession>
<dbReference type="Gene3D" id="3.90.550.10">
    <property type="entry name" value="Spore Coat Polysaccharide Biosynthesis Protein SpsA, Chain A"/>
    <property type="match status" value="1"/>
</dbReference>
<feature type="transmembrane region" description="Helical" evidence="7">
    <location>
        <begin position="479"/>
        <end position="502"/>
    </location>
</feature>
<dbReference type="CDD" id="cd06421">
    <property type="entry name" value="CESA_CelA_like"/>
    <property type="match status" value="1"/>
</dbReference>
<dbReference type="PANTHER" id="PTHR43867">
    <property type="entry name" value="CELLULOSE SYNTHASE CATALYTIC SUBUNIT A [UDP-FORMING]"/>
    <property type="match status" value="1"/>
</dbReference>
<evidence type="ECO:0000256" key="1">
    <source>
        <dbReference type="ARBA" id="ARBA00004127"/>
    </source>
</evidence>
<keyword evidence="6 7" id="KW-0472">Membrane</keyword>
<dbReference type="GO" id="GO:0012505">
    <property type="term" value="C:endomembrane system"/>
    <property type="evidence" value="ECO:0007669"/>
    <property type="project" value="UniProtKB-SubCell"/>
</dbReference>
<dbReference type="Pfam" id="PF00535">
    <property type="entry name" value="Glycos_transf_2"/>
    <property type="match status" value="1"/>
</dbReference>
<dbReference type="GO" id="GO:0005886">
    <property type="term" value="C:plasma membrane"/>
    <property type="evidence" value="ECO:0007669"/>
    <property type="project" value="TreeGrafter"/>
</dbReference>
<evidence type="ECO:0000313" key="9">
    <source>
        <dbReference type="EMBL" id="BAJ61014.1"/>
    </source>
</evidence>
<proteinExistence type="predicted"/>
<evidence type="ECO:0000259" key="8">
    <source>
        <dbReference type="Pfam" id="PF00535"/>
    </source>
</evidence>
<organism evidence="9">
    <name type="scientific">Thermostichus vulcanus RKN</name>
    <dbReference type="NCBI Taxonomy" id="1048443"/>
    <lineage>
        <taxon>Bacteria</taxon>
        <taxon>Bacillati</taxon>
        <taxon>Cyanobacteriota</taxon>
        <taxon>Cyanophyceae</taxon>
        <taxon>Thermostichales</taxon>
        <taxon>Thermostichaceae</taxon>
        <taxon>Thermostichus</taxon>
    </lineage>
</organism>
<evidence type="ECO:0000256" key="3">
    <source>
        <dbReference type="ARBA" id="ARBA00022679"/>
    </source>
</evidence>
<dbReference type="GO" id="GO:0006011">
    <property type="term" value="P:UDP-alpha-D-glucose metabolic process"/>
    <property type="evidence" value="ECO:0007669"/>
    <property type="project" value="InterPro"/>
</dbReference>
<dbReference type="InterPro" id="IPR003919">
    <property type="entry name" value="Cell_synth_A"/>
</dbReference>
<dbReference type="AlphaFoldDB" id="E5RST2"/>
<dbReference type="InterPro" id="IPR001173">
    <property type="entry name" value="Glyco_trans_2-like"/>
</dbReference>
<keyword evidence="2" id="KW-0328">Glycosyltransferase</keyword>
<dbReference type="InterPro" id="IPR029044">
    <property type="entry name" value="Nucleotide-diphossugar_trans"/>
</dbReference>
<dbReference type="InterPro" id="IPR050321">
    <property type="entry name" value="Glycosyltr_2/OpgH_subfam"/>
</dbReference>
<dbReference type="SUPFAM" id="SSF53448">
    <property type="entry name" value="Nucleotide-diphospho-sugar transferases"/>
    <property type="match status" value="1"/>
</dbReference>
<feature type="transmembrane region" description="Helical" evidence="7">
    <location>
        <begin position="386"/>
        <end position="403"/>
    </location>
</feature>
<dbReference type="Pfam" id="PF03552">
    <property type="entry name" value="Cellulose_synt"/>
    <property type="match status" value="1"/>
</dbReference>
<dbReference type="PRINTS" id="PR01439">
    <property type="entry name" value="CELLSNTHASEA"/>
</dbReference>
<feature type="transmembrane region" description="Helical" evidence="7">
    <location>
        <begin position="42"/>
        <end position="64"/>
    </location>
</feature>
<feature type="transmembrane region" description="Helical" evidence="7">
    <location>
        <begin position="76"/>
        <end position="100"/>
    </location>
</feature>
<keyword evidence="3" id="KW-0808">Transferase</keyword>
<protein>
    <submittedName>
        <fullName evidence="9">Cellulose synthase</fullName>
    </submittedName>
</protein>
<dbReference type="EMBL" id="AB571481">
    <property type="protein sequence ID" value="BAJ61014.1"/>
    <property type="molecule type" value="Genomic_DNA"/>
</dbReference>
<dbReference type="PANTHER" id="PTHR43867:SF2">
    <property type="entry name" value="CELLULOSE SYNTHASE CATALYTIC SUBUNIT A [UDP-FORMING]"/>
    <property type="match status" value="1"/>
</dbReference>
<keyword evidence="4 7" id="KW-0812">Transmembrane</keyword>